<proteinExistence type="predicted"/>
<dbReference type="AlphaFoldDB" id="A0AAV1V2E7"/>
<comment type="caution">
    <text evidence="6">The sequence shown here is derived from an EMBL/GenBank/DDBJ whole genome shotgun (WGS) entry which is preliminary data.</text>
</comment>
<reference evidence="6" key="1">
    <citation type="submission" date="2024-01" db="EMBL/GenBank/DDBJ databases">
        <authorList>
            <person name="Webb A."/>
        </authorList>
    </citation>
    <scope>NUCLEOTIDE SEQUENCE</scope>
    <source>
        <strain evidence="6">Pm1</strain>
    </source>
</reference>
<evidence type="ECO:0000313" key="5">
    <source>
        <dbReference type="EMBL" id="CAK7893879.1"/>
    </source>
</evidence>
<dbReference type="GO" id="GO:0007094">
    <property type="term" value="P:mitotic spindle assembly checkpoint signaling"/>
    <property type="evidence" value="ECO:0007669"/>
    <property type="project" value="TreeGrafter"/>
</dbReference>
<dbReference type="GO" id="GO:0006888">
    <property type="term" value="P:endoplasmic reticulum to Golgi vesicle-mediated transport"/>
    <property type="evidence" value="ECO:0007669"/>
    <property type="project" value="TreeGrafter"/>
</dbReference>
<dbReference type="PANTHER" id="PTHR12205">
    <property type="entry name" value="CENTROMERE/KINETOCHORE PROTEIN ZW10"/>
    <property type="match status" value="1"/>
</dbReference>
<dbReference type="InterPro" id="IPR046362">
    <property type="entry name" value="Zw10/DSL1_C_sf"/>
</dbReference>
<dbReference type="InterPro" id="IPR055148">
    <property type="entry name" value="ZW10_C_2"/>
</dbReference>
<feature type="domain" description="Centromere/kinetochore protein zw10 middle" evidence="2">
    <location>
        <begin position="239"/>
        <end position="423"/>
    </location>
</feature>
<evidence type="ECO:0000313" key="7">
    <source>
        <dbReference type="Proteomes" id="UP001162060"/>
    </source>
</evidence>
<dbReference type="EMBL" id="CAKLBY020000264">
    <property type="protein sequence ID" value="CAK7941094.1"/>
    <property type="molecule type" value="Genomic_DNA"/>
</dbReference>
<dbReference type="Proteomes" id="UP001162060">
    <property type="component" value="Unassembled WGS sequence"/>
</dbReference>
<evidence type="ECO:0000259" key="4">
    <source>
        <dbReference type="Pfam" id="PF22766"/>
    </source>
</evidence>
<evidence type="ECO:0000259" key="3">
    <source>
        <dbReference type="Pfam" id="PF20666"/>
    </source>
</evidence>
<keyword evidence="1" id="KW-0175">Coiled coil</keyword>
<feature type="domain" description="ZW10 C-terminal helical" evidence="4">
    <location>
        <begin position="627"/>
        <end position="765"/>
    </location>
</feature>
<dbReference type="Pfam" id="PF20665">
    <property type="entry name" value="Zw10_middle"/>
    <property type="match status" value="1"/>
</dbReference>
<evidence type="ECO:0008006" key="8">
    <source>
        <dbReference type="Google" id="ProtNLM"/>
    </source>
</evidence>
<name>A0AAV1V2E7_9STRA</name>
<feature type="domain" description="Centromere/kinetochore protein zw10 C-terminal" evidence="3">
    <location>
        <begin position="472"/>
        <end position="601"/>
    </location>
</feature>
<dbReference type="InterPro" id="IPR048344">
    <property type="entry name" value="Zw10_middle"/>
</dbReference>
<dbReference type="GO" id="GO:1990423">
    <property type="term" value="C:RZZ complex"/>
    <property type="evidence" value="ECO:0007669"/>
    <property type="project" value="TreeGrafter"/>
</dbReference>
<accession>A0AAV1V2E7</accession>
<dbReference type="Pfam" id="PF20666">
    <property type="entry name" value="ZW10_C"/>
    <property type="match status" value="1"/>
</dbReference>
<dbReference type="PANTHER" id="PTHR12205:SF0">
    <property type="entry name" value="CENTROMERE_KINETOCHORE PROTEIN ZW10 HOMOLOG"/>
    <property type="match status" value="1"/>
</dbReference>
<feature type="coiled-coil region" evidence="1">
    <location>
        <begin position="1"/>
        <end position="28"/>
    </location>
</feature>
<organism evidence="6 7">
    <name type="scientific">Peronospora matthiolae</name>
    <dbReference type="NCBI Taxonomy" id="2874970"/>
    <lineage>
        <taxon>Eukaryota</taxon>
        <taxon>Sar</taxon>
        <taxon>Stramenopiles</taxon>
        <taxon>Oomycota</taxon>
        <taxon>Peronosporomycetes</taxon>
        <taxon>Peronosporales</taxon>
        <taxon>Peronosporaceae</taxon>
        <taxon>Peronospora</taxon>
    </lineage>
</organism>
<gene>
    <name evidence="6" type="ORF">PM001_LOCUS26244</name>
    <name evidence="5" type="ORF">PM001_LOCUS709</name>
</gene>
<evidence type="ECO:0000256" key="1">
    <source>
        <dbReference type="SAM" id="Coils"/>
    </source>
</evidence>
<dbReference type="Pfam" id="PF22766">
    <property type="entry name" value="ZW10_C2"/>
    <property type="match status" value="1"/>
</dbReference>
<sequence>MPSLLTKLDETQEEIVQVRDEMLEALHTFYSSSCTMLSMDEAVKMAVTWSTDASDGFPGERDVTEHSVIPTKVRQLNAALLSAVDRLQLDENSDMAPEAHLLVSWMRRERLEKQAQESKTMLALVEQLLEIDQRLGDVDVAIDHEQFAVAAGGMVEVERMVQEWVETNSSEDSESGDCKLVRAVKQQVLGQKERLLDRLANFFSRMAVWHDRALRVTTEFSGKGMTRRTVEERRRDYWEACEVLDILAPRLQDIAKDVSRHLIKPMLQTSRGRTRRGQDESGATLEVVALDVNVDDALVESGIVDVQGKCASVVMVLHFLHEELFAGTVGMIHRFEDFVWKIPGNLEAQLMNMLQDEIPHDATALDAYRKVLADTVVSLEDNLTAIGFSACNNSQLRGFVDELNQLHATKRRQVILSSGRTLISQAYHDSVMITEDFEKESFSASIQCGKNDKSGVENDATVSPMALESRCFQVPECRVSVCAHEVVELVHRTLHEACTSADASACAKVFYQTARDLFFLFRTIVPTLYGDDIANDPRTCMLYHNDCLYVSYHMLIVECRYKHRLPAPLDRTATMVDMLSSFQEDGEQALIAYTSSQMNEVMSGVKHLPSLGTLESEFDVERVTHFLKNALDKLKEMSCLWREGLPVRIYVKTMSRMLEPLVQHFVDDVLTQTTISDKTGAHVYRLLSLLLESEALFTSPAQAVKFAPSLNRLSELAAILMDPLATVRDKLDSGFLDAFSPKELASLVRSLFRESPEKREFLQKLLALESK</sequence>
<dbReference type="InterPro" id="IPR048343">
    <property type="entry name" value="ZW10_C"/>
</dbReference>
<protein>
    <recommendedName>
        <fullName evidence="8">Centromere/kinetochore protein zw10</fullName>
    </recommendedName>
</protein>
<evidence type="ECO:0000313" key="6">
    <source>
        <dbReference type="EMBL" id="CAK7941094.1"/>
    </source>
</evidence>
<dbReference type="GO" id="GO:0005737">
    <property type="term" value="C:cytoplasm"/>
    <property type="evidence" value="ECO:0007669"/>
    <property type="project" value="GOC"/>
</dbReference>
<dbReference type="EMBL" id="CAKLBY020000003">
    <property type="protein sequence ID" value="CAK7893879.1"/>
    <property type="molecule type" value="Genomic_DNA"/>
</dbReference>
<evidence type="ECO:0000259" key="2">
    <source>
        <dbReference type="Pfam" id="PF20665"/>
    </source>
</evidence>
<dbReference type="Gene3D" id="1.10.357.150">
    <property type="match status" value="1"/>
</dbReference>